<proteinExistence type="predicted"/>
<gene>
    <name evidence="1" type="ORF">GA0061094_2900</name>
</gene>
<keyword evidence="2" id="KW-1185">Reference proteome</keyword>
<dbReference type="Proteomes" id="UP000181997">
    <property type="component" value="Unassembled WGS sequence"/>
</dbReference>
<dbReference type="AlphaFoldDB" id="A0A0V8HH45"/>
<organism evidence="1 2">
    <name type="scientific">[Bacillus] enclensis</name>
    <dbReference type="NCBI Taxonomy" id="1402860"/>
    <lineage>
        <taxon>Bacteria</taxon>
        <taxon>Bacillati</taxon>
        <taxon>Bacillota</taxon>
        <taxon>Bacilli</taxon>
        <taxon>Bacillales</taxon>
        <taxon>Bacillaceae</taxon>
        <taxon>Rossellomorea</taxon>
    </lineage>
</organism>
<evidence type="ECO:0000313" key="1">
    <source>
        <dbReference type="EMBL" id="SCC17489.1"/>
    </source>
</evidence>
<dbReference type="EMBL" id="FMAU01000003">
    <property type="protein sequence ID" value="SCC17489.1"/>
    <property type="molecule type" value="Genomic_DNA"/>
</dbReference>
<accession>A0A0V8HH45</accession>
<dbReference type="OrthoDB" id="2869857at2"/>
<protein>
    <submittedName>
        <fullName evidence="1">Uncharacterized protein</fullName>
    </submittedName>
</protein>
<dbReference type="Pfam" id="PF22116">
    <property type="entry name" value="DUF6944"/>
    <property type="match status" value="1"/>
</dbReference>
<dbReference type="RefSeq" id="WP_058298973.1">
    <property type="nucleotide sequence ID" value="NZ_FMAU01000003.1"/>
</dbReference>
<dbReference type="InterPro" id="IPR054224">
    <property type="entry name" value="DUF6944"/>
</dbReference>
<name>A0A0V8HH45_9BACI</name>
<sequence length="193" mass="19722">MTGEEIILSGAWTQVAGTVIAAVGETLLVKDSGAGSPGYRFVSIGNGFEASGNSLQGVGSLQLFDGSEAEWLRIIGEWVQASGNATNVVAAELQFSGEETEGLKLDVVGDSIQATGLGFEAYGAGLSQLRYKDLLAAGNTVQALGAIIEGVGENFILKGKRELGLQITAFGSYGQVAGATMAAIALTKEFGGL</sequence>
<evidence type="ECO:0000313" key="2">
    <source>
        <dbReference type="Proteomes" id="UP000181997"/>
    </source>
</evidence>
<reference evidence="2" key="1">
    <citation type="submission" date="2016-08" db="EMBL/GenBank/DDBJ databases">
        <authorList>
            <person name="Varghese N."/>
            <person name="Submissions Spin"/>
        </authorList>
    </citation>
    <scope>NUCLEOTIDE SEQUENCE [LARGE SCALE GENOMIC DNA]</scope>
    <source>
        <strain evidence="2">SGD-1123</strain>
    </source>
</reference>